<dbReference type="InterPro" id="IPR050142">
    <property type="entry name" value="MADS-box/MEF2_TF"/>
</dbReference>
<protein>
    <submittedName>
        <fullName evidence="8">Uncharacterized protein</fullName>
    </submittedName>
</protein>
<gene>
    <name evidence="8" type="ORF">KY290_023306</name>
</gene>
<accession>A0ABQ7V6U4</accession>
<keyword evidence="2" id="KW-0805">Transcription regulation</keyword>
<keyword evidence="3" id="KW-0238">DNA-binding</keyword>
<proteinExistence type="predicted"/>
<dbReference type="PROSITE" id="PS50066">
    <property type="entry name" value="MADS_BOX_2"/>
    <property type="match status" value="1"/>
</dbReference>
<dbReference type="SUPFAM" id="SSF55455">
    <property type="entry name" value="SRF-like"/>
    <property type="match status" value="1"/>
</dbReference>
<dbReference type="EMBL" id="JAIVGD010000015">
    <property type="protein sequence ID" value="KAH0759813.1"/>
    <property type="molecule type" value="Genomic_DNA"/>
</dbReference>
<evidence type="ECO:0000256" key="4">
    <source>
        <dbReference type="ARBA" id="ARBA00023163"/>
    </source>
</evidence>
<evidence type="ECO:0000259" key="6">
    <source>
        <dbReference type="PROSITE" id="PS50066"/>
    </source>
</evidence>
<comment type="subcellular location">
    <subcellularLocation>
        <location evidence="1">Nucleus</location>
    </subcellularLocation>
</comment>
<evidence type="ECO:0000256" key="5">
    <source>
        <dbReference type="ARBA" id="ARBA00023242"/>
    </source>
</evidence>
<evidence type="ECO:0000259" key="7">
    <source>
        <dbReference type="PROSITE" id="PS51297"/>
    </source>
</evidence>
<dbReference type="PANTHER" id="PTHR48019">
    <property type="entry name" value="SERUM RESPONSE FACTOR HOMOLOG"/>
    <property type="match status" value="1"/>
</dbReference>
<reference evidence="8 9" key="1">
    <citation type="journal article" date="2021" name="bioRxiv">
        <title>Chromosome-scale and haplotype-resolved genome assembly of a tetraploid potato cultivar.</title>
        <authorList>
            <person name="Sun H."/>
            <person name="Jiao W.-B."/>
            <person name="Krause K."/>
            <person name="Campoy J.A."/>
            <person name="Goel M."/>
            <person name="Folz-Donahue K."/>
            <person name="Kukat C."/>
            <person name="Huettel B."/>
            <person name="Schneeberger K."/>
        </authorList>
    </citation>
    <scope>NUCLEOTIDE SEQUENCE [LARGE SCALE GENOMIC DNA]</scope>
    <source>
        <strain evidence="8">SolTubOtavaFocal</strain>
        <tissue evidence="8">Leaves</tissue>
    </source>
</reference>
<comment type="caution">
    <text evidence="8">The sequence shown here is derived from an EMBL/GenBank/DDBJ whole genome shotgun (WGS) entry which is preliminary data.</text>
</comment>
<dbReference type="PROSITE" id="PS00350">
    <property type="entry name" value="MADS_BOX_1"/>
    <property type="match status" value="1"/>
</dbReference>
<dbReference type="PRINTS" id="PR00404">
    <property type="entry name" value="MADSDOMAIN"/>
</dbReference>
<dbReference type="CDD" id="cd00265">
    <property type="entry name" value="MADS_MEF2_like"/>
    <property type="match status" value="1"/>
</dbReference>
<dbReference type="InterPro" id="IPR033896">
    <property type="entry name" value="MEF2-like_N"/>
</dbReference>
<keyword evidence="4" id="KW-0804">Transcription</keyword>
<evidence type="ECO:0000313" key="8">
    <source>
        <dbReference type="EMBL" id="KAH0759813.1"/>
    </source>
</evidence>
<evidence type="ECO:0000256" key="3">
    <source>
        <dbReference type="ARBA" id="ARBA00023125"/>
    </source>
</evidence>
<keyword evidence="9" id="KW-1185">Reference proteome</keyword>
<dbReference type="Gene3D" id="3.40.1810.10">
    <property type="entry name" value="Transcription factor, MADS-box"/>
    <property type="match status" value="1"/>
</dbReference>
<evidence type="ECO:0000256" key="1">
    <source>
        <dbReference type="ARBA" id="ARBA00004123"/>
    </source>
</evidence>
<keyword evidence="5" id="KW-0539">Nucleus</keyword>
<name>A0ABQ7V6U4_SOLTU</name>
<evidence type="ECO:0000313" key="9">
    <source>
        <dbReference type="Proteomes" id="UP000826656"/>
    </source>
</evidence>
<dbReference type="Pfam" id="PF00319">
    <property type="entry name" value="SRF-TF"/>
    <property type="match status" value="1"/>
</dbReference>
<dbReference type="Pfam" id="PF01486">
    <property type="entry name" value="K-box"/>
    <property type="match status" value="1"/>
</dbReference>
<dbReference type="PROSITE" id="PS51297">
    <property type="entry name" value="K_BOX"/>
    <property type="match status" value="1"/>
</dbReference>
<evidence type="ECO:0000256" key="2">
    <source>
        <dbReference type="ARBA" id="ARBA00023015"/>
    </source>
</evidence>
<feature type="domain" description="MADS-box" evidence="6">
    <location>
        <begin position="1"/>
        <end position="61"/>
    </location>
</feature>
<organism evidence="8 9">
    <name type="scientific">Solanum tuberosum</name>
    <name type="common">Potato</name>
    <dbReference type="NCBI Taxonomy" id="4113"/>
    <lineage>
        <taxon>Eukaryota</taxon>
        <taxon>Viridiplantae</taxon>
        <taxon>Streptophyta</taxon>
        <taxon>Embryophyta</taxon>
        <taxon>Tracheophyta</taxon>
        <taxon>Spermatophyta</taxon>
        <taxon>Magnoliopsida</taxon>
        <taxon>eudicotyledons</taxon>
        <taxon>Gunneridae</taxon>
        <taxon>Pentapetalae</taxon>
        <taxon>asterids</taxon>
        <taxon>lamiids</taxon>
        <taxon>Solanales</taxon>
        <taxon>Solanaceae</taxon>
        <taxon>Solanoideae</taxon>
        <taxon>Solaneae</taxon>
        <taxon>Solanum</taxon>
    </lineage>
</organism>
<sequence length="221" mass="24972">MGRGKVELKKIEKTSNRLVTFSKRRQGLIKKANELAILCDVDVGVIVYSHNGKLYEYAKPSMGNILARYNPISETNSEPAIVETIATEVEPQTELDNLKEEIAVLHKMQSGLLAKNLDGLSFTELQNLEHMLKEGALSVKDHMERKLMGQFELYMPEEEEAMIEAKILPEQVIELQCELAMKENSFDETDTFLHLRLPVDSNLKLGTPKAENDADNPMIID</sequence>
<dbReference type="SMART" id="SM00432">
    <property type="entry name" value="MADS"/>
    <property type="match status" value="1"/>
</dbReference>
<dbReference type="InterPro" id="IPR002487">
    <property type="entry name" value="TF_Kbox"/>
</dbReference>
<feature type="domain" description="K-box" evidence="7">
    <location>
        <begin position="88"/>
        <end position="178"/>
    </location>
</feature>
<dbReference type="Proteomes" id="UP000826656">
    <property type="component" value="Unassembled WGS sequence"/>
</dbReference>
<dbReference type="InterPro" id="IPR036879">
    <property type="entry name" value="TF_MADSbox_sf"/>
</dbReference>
<dbReference type="InterPro" id="IPR002100">
    <property type="entry name" value="TF_MADSbox"/>
</dbReference>